<name>A0A9P5VJX3_9FUNG</name>
<dbReference type="EMBL" id="JAAAUY010000524">
    <property type="protein sequence ID" value="KAF9328880.1"/>
    <property type="molecule type" value="Genomic_DNA"/>
</dbReference>
<dbReference type="InterPro" id="IPR036047">
    <property type="entry name" value="F-box-like_dom_sf"/>
</dbReference>
<sequence length="425" mass="48824">MTRLLPEIIHQIGVSIPLFSKPSIHGASFFVPQDLVACTLVCRTWYNVLTPLLWRYFDDREEYFFRVPLSLLQDRSRYFRYLTVTIPISCRDSTLLRELVIHGEAFLANMALLHNNPQLPSLSLHLEDDTVYHEIQPALDKTSRLRTLRLSCGKHPNIDHLVQFISNNTELQKLEILKIVGFDHFDMSHTPMLHLTELRLDTRLDRNPGLVDLIRQCPSLEAIWFHAWFHCPAEAIARNIRECCPHLTSIRCLDGTSFRFKSLLLCDSEILLLMACTTRHLVHFEMEMVQFTSEICRALLAAHAQHLETVHIYVHDKDRDTLVSGSKVLAACKNLKSFALAGACNAWTPKDGLILLEQPWKSSRMEAFWLDGIWYNAEGEDDDGDYEDFFEPDPDDLEKERESVVEVDAAAAGGGDADNAWRFFE</sequence>
<dbReference type="SUPFAM" id="SSF52047">
    <property type="entry name" value="RNI-like"/>
    <property type="match status" value="1"/>
</dbReference>
<dbReference type="InterPro" id="IPR001810">
    <property type="entry name" value="F-box_dom"/>
</dbReference>
<dbReference type="AlphaFoldDB" id="A0A9P5VJX3"/>
<dbReference type="Pfam" id="PF12937">
    <property type="entry name" value="F-box-like"/>
    <property type="match status" value="1"/>
</dbReference>
<evidence type="ECO:0000313" key="3">
    <source>
        <dbReference type="Proteomes" id="UP000696485"/>
    </source>
</evidence>
<proteinExistence type="predicted"/>
<evidence type="ECO:0000313" key="2">
    <source>
        <dbReference type="EMBL" id="KAF9328880.1"/>
    </source>
</evidence>
<gene>
    <name evidence="2" type="ORF">BG006_008009</name>
</gene>
<keyword evidence="3" id="KW-1185">Reference proteome</keyword>
<feature type="domain" description="F-box" evidence="1">
    <location>
        <begin position="29"/>
        <end position="58"/>
    </location>
</feature>
<dbReference type="SUPFAM" id="SSF81383">
    <property type="entry name" value="F-box domain"/>
    <property type="match status" value="1"/>
</dbReference>
<protein>
    <recommendedName>
        <fullName evidence="1">F-box domain-containing protein</fullName>
    </recommendedName>
</protein>
<dbReference type="InterPro" id="IPR032675">
    <property type="entry name" value="LRR_dom_sf"/>
</dbReference>
<dbReference type="Gene3D" id="3.80.10.10">
    <property type="entry name" value="Ribonuclease Inhibitor"/>
    <property type="match status" value="1"/>
</dbReference>
<dbReference type="Proteomes" id="UP000696485">
    <property type="component" value="Unassembled WGS sequence"/>
</dbReference>
<comment type="caution">
    <text evidence="2">The sequence shown here is derived from an EMBL/GenBank/DDBJ whole genome shotgun (WGS) entry which is preliminary data.</text>
</comment>
<accession>A0A9P5VJX3</accession>
<evidence type="ECO:0000259" key="1">
    <source>
        <dbReference type="Pfam" id="PF12937"/>
    </source>
</evidence>
<organism evidence="2 3">
    <name type="scientific">Podila minutissima</name>
    <dbReference type="NCBI Taxonomy" id="64525"/>
    <lineage>
        <taxon>Eukaryota</taxon>
        <taxon>Fungi</taxon>
        <taxon>Fungi incertae sedis</taxon>
        <taxon>Mucoromycota</taxon>
        <taxon>Mortierellomycotina</taxon>
        <taxon>Mortierellomycetes</taxon>
        <taxon>Mortierellales</taxon>
        <taxon>Mortierellaceae</taxon>
        <taxon>Podila</taxon>
    </lineage>
</organism>
<reference evidence="2" key="1">
    <citation type="journal article" date="2020" name="Fungal Divers.">
        <title>Resolving the Mortierellaceae phylogeny through synthesis of multi-gene phylogenetics and phylogenomics.</title>
        <authorList>
            <person name="Vandepol N."/>
            <person name="Liber J."/>
            <person name="Desiro A."/>
            <person name="Na H."/>
            <person name="Kennedy M."/>
            <person name="Barry K."/>
            <person name="Grigoriev I.V."/>
            <person name="Miller A.N."/>
            <person name="O'Donnell K."/>
            <person name="Stajich J.E."/>
            <person name="Bonito G."/>
        </authorList>
    </citation>
    <scope>NUCLEOTIDE SEQUENCE</scope>
    <source>
        <strain evidence="2">NVP1</strain>
    </source>
</reference>